<evidence type="ECO:0000313" key="3">
    <source>
        <dbReference type="Proteomes" id="UP000050791"/>
    </source>
</evidence>
<evidence type="ECO:0000256" key="2">
    <source>
        <dbReference type="SAM" id="Phobius"/>
    </source>
</evidence>
<feature type="region of interest" description="Disordered" evidence="1">
    <location>
        <begin position="226"/>
        <end position="245"/>
    </location>
</feature>
<keyword evidence="2" id="KW-1133">Transmembrane helix</keyword>
<dbReference type="AlphaFoldDB" id="A0AA85AZL9"/>
<organism evidence="3 4">
    <name type="scientific">Schistosoma mattheei</name>
    <dbReference type="NCBI Taxonomy" id="31246"/>
    <lineage>
        <taxon>Eukaryota</taxon>
        <taxon>Metazoa</taxon>
        <taxon>Spiralia</taxon>
        <taxon>Lophotrochozoa</taxon>
        <taxon>Platyhelminthes</taxon>
        <taxon>Trematoda</taxon>
        <taxon>Digenea</taxon>
        <taxon>Strigeidida</taxon>
        <taxon>Schistosomatoidea</taxon>
        <taxon>Schistosomatidae</taxon>
        <taxon>Schistosoma</taxon>
    </lineage>
</organism>
<feature type="transmembrane region" description="Helical" evidence="2">
    <location>
        <begin position="166"/>
        <end position="189"/>
    </location>
</feature>
<feature type="transmembrane region" description="Helical" evidence="2">
    <location>
        <begin position="6"/>
        <end position="24"/>
    </location>
</feature>
<evidence type="ECO:0000313" key="4">
    <source>
        <dbReference type="WBParaSite" id="SMTH1_17870.3"/>
    </source>
</evidence>
<feature type="transmembrane region" description="Helical" evidence="2">
    <location>
        <begin position="71"/>
        <end position="88"/>
    </location>
</feature>
<evidence type="ECO:0000256" key="1">
    <source>
        <dbReference type="SAM" id="MobiDB-lite"/>
    </source>
</evidence>
<feature type="compositionally biased region" description="Polar residues" evidence="1">
    <location>
        <begin position="333"/>
        <end position="342"/>
    </location>
</feature>
<sequence>MSVYRVTMGLMRFLLIIVVLLLLYDEILAKSKSKGFGRSKTLSLSKSKHRYSGRSSFYSRRSGLSNSRKKALFFTAGALAGIYIGSRMRSHVYLRSYRDLYNYEVCEGQRTEFINSTGMTRTYSYFLCPDNPNQPFEKYCCWDSTTGMGACCSYDVKMYSHSGRGAVVGTLLGIMLLIITLGSIIYCCFRCKRQRERESLNVPSAQLTSPLDPVYKPVSKSRSFSESIDTSTVENQPLNSGNQYPVVNPTSSVPPGYPVYPYPPNGQYVGYPQNVDVPFTPVPPAIPTNMTGEIGFSLGANSNVPYSTTRPDFPPPPYPGAPSSNAEGVLPSAPSSTWMTKS</sequence>
<accession>A0AA85AZL9</accession>
<dbReference type="Proteomes" id="UP000050791">
    <property type="component" value="Unassembled WGS sequence"/>
</dbReference>
<feature type="region of interest" description="Disordered" evidence="1">
    <location>
        <begin position="303"/>
        <end position="342"/>
    </location>
</feature>
<proteinExistence type="predicted"/>
<dbReference type="WBParaSite" id="SMTH1_17870.3">
    <property type="protein sequence ID" value="SMTH1_17870.3"/>
    <property type="gene ID" value="SMTH1_17870"/>
</dbReference>
<keyword evidence="2" id="KW-0812">Transmembrane</keyword>
<name>A0AA85AZL9_9TREM</name>
<reference evidence="4" key="1">
    <citation type="submission" date="2023-11" db="UniProtKB">
        <authorList>
            <consortium name="WormBaseParasite"/>
        </authorList>
    </citation>
    <scope>IDENTIFICATION</scope>
</reference>
<protein>
    <submittedName>
        <fullName evidence="4">CX domain-containing protein</fullName>
    </submittedName>
</protein>
<keyword evidence="2" id="KW-0472">Membrane</keyword>